<protein>
    <submittedName>
        <fullName evidence="2">Uncharacterized protein</fullName>
    </submittedName>
</protein>
<reference evidence="2" key="1">
    <citation type="submission" date="2021-01" db="EMBL/GenBank/DDBJ databases">
        <title>Whole genome shotgun sequence of Planobispora rosea NBRC 15558.</title>
        <authorList>
            <person name="Komaki H."/>
            <person name="Tamura T."/>
        </authorList>
    </citation>
    <scope>NUCLEOTIDE SEQUENCE</scope>
    <source>
        <strain evidence="2">NBRC 15558</strain>
    </source>
</reference>
<gene>
    <name evidence="2" type="ORF">Pro02_77540</name>
</gene>
<proteinExistence type="predicted"/>
<dbReference type="AlphaFoldDB" id="A0A8J3SB51"/>
<keyword evidence="1" id="KW-0472">Membrane</keyword>
<sequence length="55" mass="6004">MAINHRGVPFIAISFFFSWIETSGCLYVYVPMVTGDGGSVAWGKGGFLILRMSCI</sequence>
<evidence type="ECO:0000256" key="1">
    <source>
        <dbReference type="SAM" id="Phobius"/>
    </source>
</evidence>
<dbReference type="Proteomes" id="UP000655044">
    <property type="component" value="Unassembled WGS sequence"/>
</dbReference>
<keyword evidence="3" id="KW-1185">Reference proteome</keyword>
<evidence type="ECO:0000313" key="3">
    <source>
        <dbReference type="Proteomes" id="UP000655044"/>
    </source>
</evidence>
<dbReference type="EMBL" id="BOOI01000147">
    <property type="protein sequence ID" value="GIH89346.1"/>
    <property type="molecule type" value="Genomic_DNA"/>
</dbReference>
<accession>A0A8J3SB51</accession>
<organism evidence="2 3">
    <name type="scientific">Planobispora rosea</name>
    <dbReference type="NCBI Taxonomy" id="35762"/>
    <lineage>
        <taxon>Bacteria</taxon>
        <taxon>Bacillati</taxon>
        <taxon>Actinomycetota</taxon>
        <taxon>Actinomycetes</taxon>
        <taxon>Streptosporangiales</taxon>
        <taxon>Streptosporangiaceae</taxon>
        <taxon>Planobispora</taxon>
    </lineage>
</organism>
<comment type="caution">
    <text evidence="2">The sequence shown here is derived from an EMBL/GenBank/DDBJ whole genome shotgun (WGS) entry which is preliminary data.</text>
</comment>
<keyword evidence="1" id="KW-1133">Transmembrane helix</keyword>
<evidence type="ECO:0000313" key="2">
    <source>
        <dbReference type="EMBL" id="GIH89346.1"/>
    </source>
</evidence>
<feature type="transmembrane region" description="Helical" evidence="1">
    <location>
        <begin position="7"/>
        <end position="30"/>
    </location>
</feature>
<name>A0A8J3SB51_PLARO</name>
<keyword evidence="1" id="KW-0812">Transmembrane</keyword>